<protein>
    <recommendedName>
        <fullName evidence="4">4-amino-4-deoxy-L-arabinose transferase-like glycosyltransferase</fullName>
    </recommendedName>
</protein>
<evidence type="ECO:0000256" key="1">
    <source>
        <dbReference type="SAM" id="Phobius"/>
    </source>
</evidence>
<organism evidence="2 3">
    <name type="scientific">Dongia sedimenti</name>
    <dbReference type="NCBI Taxonomy" id="3064282"/>
    <lineage>
        <taxon>Bacteria</taxon>
        <taxon>Pseudomonadati</taxon>
        <taxon>Pseudomonadota</taxon>
        <taxon>Alphaproteobacteria</taxon>
        <taxon>Rhodospirillales</taxon>
        <taxon>Dongiaceae</taxon>
        <taxon>Dongia</taxon>
    </lineage>
</organism>
<keyword evidence="3" id="KW-1185">Reference proteome</keyword>
<accession>A0ABU0YH29</accession>
<proteinExistence type="predicted"/>
<feature type="transmembrane region" description="Helical" evidence="1">
    <location>
        <begin position="391"/>
        <end position="409"/>
    </location>
</feature>
<feature type="transmembrane region" description="Helical" evidence="1">
    <location>
        <begin position="343"/>
        <end position="362"/>
    </location>
</feature>
<comment type="caution">
    <text evidence="2">The sequence shown here is derived from an EMBL/GenBank/DDBJ whole genome shotgun (WGS) entry which is preliminary data.</text>
</comment>
<gene>
    <name evidence="2" type="ORF">Q8A70_05065</name>
</gene>
<feature type="transmembrane region" description="Helical" evidence="1">
    <location>
        <begin position="301"/>
        <end position="334"/>
    </location>
</feature>
<feature type="transmembrane region" description="Helical" evidence="1">
    <location>
        <begin position="20"/>
        <end position="41"/>
    </location>
</feature>
<feature type="transmembrane region" description="Helical" evidence="1">
    <location>
        <begin position="447"/>
        <end position="469"/>
    </location>
</feature>
<feature type="transmembrane region" description="Helical" evidence="1">
    <location>
        <begin position="47"/>
        <end position="66"/>
    </location>
</feature>
<evidence type="ECO:0008006" key="4">
    <source>
        <dbReference type="Google" id="ProtNLM"/>
    </source>
</evidence>
<reference evidence="3" key="1">
    <citation type="submission" date="2023-08" db="EMBL/GenBank/DDBJ databases">
        <title>Rhodospirillaceae gen. nov., a novel taxon isolated from the Yangtze River Yuezi River estuary sludge.</title>
        <authorList>
            <person name="Ruan L."/>
        </authorList>
    </citation>
    <scope>NUCLEOTIDE SEQUENCE [LARGE SCALE GENOMIC DNA]</scope>
    <source>
        <strain evidence="3">R-7</strain>
    </source>
</reference>
<feature type="transmembrane region" description="Helical" evidence="1">
    <location>
        <begin position="120"/>
        <end position="138"/>
    </location>
</feature>
<evidence type="ECO:0000313" key="2">
    <source>
        <dbReference type="EMBL" id="MDQ7247021.1"/>
    </source>
</evidence>
<name>A0ABU0YH29_9PROT</name>
<dbReference type="Proteomes" id="UP001230156">
    <property type="component" value="Unassembled WGS sequence"/>
</dbReference>
<keyword evidence="1" id="KW-1133">Transmembrane helix</keyword>
<feature type="transmembrane region" description="Helical" evidence="1">
    <location>
        <begin position="209"/>
        <end position="231"/>
    </location>
</feature>
<dbReference type="EMBL" id="JAUYVI010000002">
    <property type="protein sequence ID" value="MDQ7247021.1"/>
    <property type="molecule type" value="Genomic_DNA"/>
</dbReference>
<feature type="transmembrane region" description="Helical" evidence="1">
    <location>
        <begin position="421"/>
        <end position="441"/>
    </location>
</feature>
<evidence type="ECO:0000313" key="3">
    <source>
        <dbReference type="Proteomes" id="UP001230156"/>
    </source>
</evidence>
<feature type="transmembrane region" description="Helical" evidence="1">
    <location>
        <begin position="481"/>
        <end position="500"/>
    </location>
</feature>
<keyword evidence="1" id="KW-0812">Transmembrane</keyword>
<dbReference type="RefSeq" id="WP_379954431.1">
    <property type="nucleotide sequence ID" value="NZ_JAUYVI010000002.1"/>
</dbReference>
<feature type="transmembrane region" description="Helical" evidence="1">
    <location>
        <begin position="78"/>
        <end position="100"/>
    </location>
</feature>
<keyword evidence="1" id="KW-0472">Membrane</keyword>
<sequence>MLREGHSADAMRAEPEHLRLGLFAVALSLILTLLMLILRVGLPTPPMALLVGPAILSVAVLPPLLLARALWVGPLAALGLLIGCALAAIGIVGTAILWIAALGSIGVAVMRTRRDGPGRLWLWTLLLIVTGLLSAQLINGSKYLSFVADQLLLYGRTDGDMMFHGAITNAYRYFHFPSTGIDGLKLLRYHTGIDALAAMIAAGSRIDAVLALIVVRAQILFPLTVFAAAWAGSVLGRALLPTYAFRPLGLTVAALLLVVLQQCGSFPELGADNDPLLLSGNLLLLIMPTVTVDLLSRRSEAWASLVLAVIAVAFLCLAKVSTGTMWCAFAGYLVLRSIGPKRAAFWITGVAMLLVFLLSTLLTTEPGQSGAVWFGTPFFVEYGFRKGNYDLPLQLHAYLLVALLAMLGFRKTSAAPQTRYLFEALLVTAALANLVGLVLQIPGADAVFFFSAVSWLVLPLLVMLAAAVPQIVRRFAPRGRRLAWGAVAVVLVAATVDGGVRTVNRFYLAVSAAALLHTGDLTYYASDRRRVWRADARRALAEHGLLGLYRLPPPTPLALGLQDALAAAKRADPATAAYIPPQSDYWNQVRDCDGRSLWPMAAAGVPLIDGYVPVQDECPQEFALTGYGTPPPVRVPLSDSELSRRAAAAGFPVVLEIESLKDRTKDRLAAPWQP</sequence>